<dbReference type="SUPFAM" id="SSF53448">
    <property type="entry name" value="Nucleotide-diphospho-sugar transferases"/>
    <property type="match status" value="1"/>
</dbReference>
<evidence type="ECO:0000313" key="1">
    <source>
        <dbReference type="EMBL" id="KKM01608.1"/>
    </source>
</evidence>
<protein>
    <submittedName>
        <fullName evidence="1">Uncharacterized protein</fullName>
    </submittedName>
</protein>
<organism evidence="1">
    <name type="scientific">marine sediment metagenome</name>
    <dbReference type="NCBI Taxonomy" id="412755"/>
    <lineage>
        <taxon>unclassified sequences</taxon>
        <taxon>metagenomes</taxon>
        <taxon>ecological metagenomes</taxon>
    </lineage>
</organism>
<name>A0A0F9JRK0_9ZZZZ</name>
<sequence>MKELTDFQINQLTSTELKNYEKRMREEVEIRRKGVIEEEEREKAYMLDYEKYIPISIICPTRHRCHGIHSFLESAYKTAWRFDTFEIIFICDNDDKATPPWIDICKDKFPELDISYYIRERTEFLNRDYFNYGAEKAKGKYFWNAGDDLIFILPQWDKAVFDYLDIFFKGRPCDNQPLLKDGIVYINIKCDTPKLPDIGYPYSCFPIISRKAVETLGFFLIPEIPSWCSDYVLGELYSRCNRFAAIPEQVFKHIGVETKSATGDKVTERLHEIMKKYNSPRLAGDWLLKKMPDYRRKIYEAITKAEEE</sequence>
<proteinExistence type="predicted"/>
<dbReference type="InterPro" id="IPR029044">
    <property type="entry name" value="Nucleotide-diphossugar_trans"/>
</dbReference>
<dbReference type="CDD" id="cd00761">
    <property type="entry name" value="Glyco_tranf_GTA_type"/>
    <property type="match status" value="1"/>
</dbReference>
<reference evidence="1" key="1">
    <citation type="journal article" date="2015" name="Nature">
        <title>Complex archaea that bridge the gap between prokaryotes and eukaryotes.</title>
        <authorList>
            <person name="Spang A."/>
            <person name="Saw J.H."/>
            <person name="Jorgensen S.L."/>
            <person name="Zaremba-Niedzwiedzka K."/>
            <person name="Martijn J."/>
            <person name="Lind A.E."/>
            <person name="van Eijk R."/>
            <person name="Schleper C."/>
            <person name="Guy L."/>
            <person name="Ettema T.J."/>
        </authorList>
    </citation>
    <scope>NUCLEOTIDE SEQUENCE</scope>
</reference>
<dbReference type="EMBL" id="LAZR01017151">
    <property type="protein sequence ID" value="KKM01608.1"/>
    <property type="molecule type" value="Genomic_DNA"/>
</dbReference>
<comment type="caution">
    <text evidence="1">The sequence shown here is derived from an EMBL/GenBank/DDBJ whole genome shotgun (WGS) entry which is preliminary data.</text>
</comment>
<gene>
    <name evidence="1" type="ORF">LCGC14_1792710</name>
</gene>
<dbReference type="AlphaFoldDB" id="A0A0F9JRK0"/>
<accession>A0A0F9JRK0</accession>
<dbReference type="Gene3D" id="3.90.550.10">
    <property type="entry name" value="Spore Coat Polysaccharide Biosynthesis Protein SpsA, Chain A"/>
    <property type="match status" value="1"/>
</dbReference>